<feature type="transmembrane region" description="Helical" evidence="6">
    <location>
        <begin position="234"/>
        <end position="254"/>
    </location>
</feature>
<evidence type="ECO:0000256" key="1">
    <source>
        <dbReference type="ARBA" id="ARBA00004141"/>
    </source>
</evidence>
<reference evidence="9 10" key="2">
    <citation type="submission" date="2025-04" db="UniProtKB">
        <authorList>
            <consortium name="RefSeq"/>
        </authorList>
    </citation>
    <scope>IDENTIFICATION</scope>
    <source>
        <strain evidence="9 10">DH4</strain>
        <tissue evidence="9 10">Whole body</tissue>
    </source>
</reference>
<dbReference type="OMA" id="CLPMVIP"/>
<dbReference type="RefSeq" id="XP_016769512.1">
    <property type="nucleotide sequence ID" value="XM_016914023.2"/>
</dbReference>
<dbReference type="EnsemblMetazoa" id="XM_016914024">
    <property type="protein sequence ID" value="XP_016769513"/>
    <property type="gene ID" value="LOC100578664"/>
</dbReference>
<keyword evidence="4 6" id="KW-0472">Membrane</keyword>
<feature type="compositionally biased region" description="Basic and acidic residues" evidence="5">
    <location>
        <begin position="310"/>
        <end position="319"/>
    </location>
</feature>
<dbReference type="InterPro" id="IPR005178">
    <property type="entry name" value="Ostalpha/TMEM184C"/>
</dbReference>
<dbReference type="PANTHER" id="PTHR23423">
    <property type="entry name" value="ORGANIC SOLUTE TRANSPORTER-RELATED"/>
    <property type="match status" value="1"/>
</dbReference>
<evidence type="ECO:0000313" key="9">
    <source>
        <dbReference type="RefSeq" id="XP_016769512.1"/>
    </source>
</evidence>
<gene>
    <name evidence="7" type="primary">100578664</name>
    <name evidence="9 10" type="synonym">LOC100578664</name>
</gene>
<keyword evidence="8" id="KW-1185">Reference proteome</keyword>
<comment type="subcellular location">
    <subcellularLocation>
        <location evidence="1">Membrane</location>
        <topology evidence="1">Multi-pass membrane protein</topology>
    </subcellularLocation>
</comment>
<feature type="transmembrane region" description="Helical" evidence="6">
    <location>
        <begin position="32"/>
        <end position="55"/>
    </location>
</feature>
<dbReference type="Proteomes" id="UP000005203">
    <property type="component" value="Linkage group LG9"/>
</dbReference>
<feature type="transmembrane region" description="Helical" evidence="6">
    <location>
        <begin position="103"/>
        <end position="125"/>
    </location>
</feature>
<proteinExistence type="predicted"/>
<dbReference type="GeneID" id="100578664"/>
<dbReference type="RefSeq" id="XP_016769513.1">
    <property type="nucleotide sequence ID" value="XM_016914024.2"/>
</dbReference>
<keyword evidence="3 6" id="KW-1133">Transmembrane helix</keyword>
<feature type="compositionally biased region" description="Polar residues" evidence="5">
    <location>
        <begin position="320"/>
        <end position="341"/>
    </location>
</feature>
<evidence type="ECO:0000313" key="10">
    <source>
        <dbReference type="RefSeq" id="XP_016769513.1"/>
    </source>
</evidence>
<evidence type="ECO:0000256" key="3">
    <source>
        <dbReference type="ARBA" id="ARBA00022989"/>
    </source>
</evidence>
<accession>A0A7M7IMN7</accession>
<evidence type="ECO:0000256" key="6">
    <source>
        <dbReference type="SAM" id="Phobius"/>
    </source>
</evidence>
<accession>A0A7M7M4W5</accession>
<feature type="transmembrane region" description="Helical" evidence="6">
    <location>
        <begin position="160"/>
        <end position="182"/>
    </location>
</feature>
<evidence type="ECO:0000256" key="5">
    <source>
        <dbReference type="SAM" id="MobiDB-lite"/>
    </source>
</evidence>
<dbReference type="GO" id="GO:0016020">
    <property type="term" value="C:membrane"/>
    <property type="evidence" value="ECO:0007669"/>
    <property type="project" value="UniProtKB-SubCell"/>
</dbReference>
<feature type="transmembrane region" description="Helical" evidence="6">
    <location>
        <begin position="274"/>
        <end position="294"/>
    </location>
</feature>
<protein>
    <submittedName>
        <fullName evidence="9 10">Organic solute transporter alpha-like protein</fullName>
    </submittedName>
</protein>
<dbReference type="KEGG" id="ame:100578664"/>
<sequence>MEVEFKNLGNSLKNLSCDYTYVPSAIEQIESFSTFGIGLLSFGAILSTLTLYFALDACYNIFHQKETRSYKTNSIVILLLYPVASICSLTALGIPRTQLLSEAVIQIFLAIALFRLYLLLVYVGFKKVTNTPPLMLRAMPCCCWPCLPFPTLEMTDSNLFWLRLLVLQLPIIQTLIYSTFLFMSFEEPRLSDQYAIFFQPLSLASVLLGVYGLSVTTKSLQEVAPEAKLPRKTIVTQIVLLFSKLQAFVVKGLVQTGLFPCNPPITPQIYANVTYNALMLIEMLLLCYTARYVYYVDLEREEETGATVEATDRSKDKSAEQANSTNDNEAANNRQPSTFTT</sequence>
<feature type="region of interest" description="Disordered" evidence="5">
    <location>
        <begin position="304"/>
        <end position="341"/>
    </location>
</feature>
<feature type="transmembrane region" description="Helical" evidence="6">
    <location>
        <begin position="194"/>
        <end position="213"/>
    </location>
</feature>
<dbReference type="Pfam" id="PF03619">
    <property type="entry name" value="Solute_trans_a"/>
    <property type="match status" value="1"/>
</dbReference>
<reference evidence="7" key="1">
    <citation type="submission" date="2021-01" db="UniProtKB">
        <authorList>
            <consortium name="EnsemblMetazoa"/>
        </authorList>
    </citation>
    <scope>IDENTIFICATION</scope>
    <source>
        <strain evidence="7">DH4</strain>
    </source>
</reference>
<accession>A0A8B7KNN8</accession>
<evidence type="ECO:0000313" key="8">
    <source>
        <dbReference type="Proteomes" id="UP000005203"/>
    </source>
</evidence>
<dbReference type="SMART" id="SM01417">
    <property type="entry name" value="Solute_trans_a"/>
    <property type="match status" value="1"/>
</dbReference>
<feature type="transmembrane region" description="Helical" evidence="6">
    <location>
        <begin position="75"/>
        <end position="97"/>
    </location>
</feature>
<keyword evidence="2 6" id="KW-0812">Transmembrane</keyword>
<accession>A0A8B7KLV2</accession>
<dbReference type="OrthoDB" id="5832279at2759"/>
<dbReference type="EnsemblMetazoa" id="XM_016914023">
    <property type="protein sequence ID" value="XP_016769512"/>
    <property type="gene ID" value="LOC100578664"/>
</dbReference>
<organism evidence="7">
    <name type="scientific">Apis mellifera</name>
    <name type="common">Honeybee</name>
    <dbReference type="NCBI Taxonomy" id="7460"/>
    <lineage>
        <taxon>Eukaryota</taxon>
        <taxon>Metazoa</taxon>
        <taxon>Ecdysozoa</taxon>
        <taxon>Arthropoda</taxon>
        <taxon>Hexapoda</taxon>
        <taxon>Insecta</taxon>
        <taxon>Pterygota</taxon>
        <taxon>Neoptera</taxon>
        <taxon>Endopterygota</taxon>
        <taxon>Hymenoptera</taxon>
        <taxon>Apocrita</taxon>
        <taxon>Aculeata</taxon>
        <taxon>Apoidea</taxon>
        <taxon>Anthophila</taxon>
        <taxon>Apidae</taxon>
        <taxon>Apis</taxon>
    </lineage>
</organism>
<evidence type="ECO:0000256" key="2">
    <source>
        <dbReference type="ARBA" id="ARBA00022692"/>
    </source>
</evidence>
<name>A0A7M7IMN7_APIME</name>
<evidence type="ECO:0000256" key="4">
    <source>
        <dbReference type="ARBA" id="ARBA00023136"/>
    </source>
</evidence>
<evidence type="ECO:0000313" key="7">
    <source>
        <dbReference type="EnsemblMetazoa" id="XP_016769512"/>
    </source>
</evidence>
<dbReference type="AlphaFoldDB" id="A0A7M7IMN7"/>